<dbReference type="Proteomes" id="UP000241346">
    <property type="component" value="Unassembled WGS sequence"/>
</dbReference>
<comment type="similarity">
    <text evidence="2">Belongs to the bacterial solute-binding protein 1 family.</text>
</comment>
<sequence>MMVTKTALSSLVLLACTSTVQASEKTEIEFWHALGGKNTDAVEHLCSAFNEQSKTAQIDCIFQGDYQTAMQKAVASVRSKTHPVLMQFNDVGTTDIMMSGIFNPVEETITDANWASYISGARGYYESADGKMMSQPWNSSTLVMYANKKALADIGVEQVPTTYEALLPVLEKLKENGHQCPMVTDGGSWRILEQVAARHGAEIATNANGFDGLDGEYVVNQGLIAQHLNNLKTWNQEGLLKLTAETASGNQTAAMASGECALMESSLSAYGAAKSTLGDDLELTLAPMYEGHERHNTFVGGGSVWLLKGHDAKKDAAAIEFLNFIRQPEQQLTFTSMTGYLPVTSDGYDFIKKAGVLEQAEFGSIAPGFESLDQMNNPASKGIRLGFYTQFRSIFEEETQKAFADQISMQQALDNTKARGDQLLRRFERTYQ</sequence>
<feature type="signal peptide" evidence="7">
    <location>
        <begin position="1"/>
        <end position="22"/>
    </location>
</feature>
<keyword evidence="5" id="KW-0813">Transport</keyword>
<dbReference type="GO" id="GO:0042597">
    <property type="term" value="C:periplasmic space"/>
    <property type="evidence" value="ECO:0007669"/>
    <property type="project" value="UniProtKB-SubCell"/>
</dbReference>
<dbReference type="SUPFAM" id="SSF53850">
    <property type="entry name" value="Periplasmic binding protein-like II"/>
    <property type="match status" value="1"/>
</dbReference>
<evidence type="ECO:0000256" key="5">
    <source>
        <dbReference type="ARBA" id="ARBA00022448"/>
    </source>
</evidence>
<feature type="chain" id="PRO_5015740743" description="sn-glycerol-3-phosphate-binding periplasmic protein UgpB" evidence="7">
    <location>
        <begin position="23"/>
        <end position="432"/>
    </location>
</feature>
<dbReference type="RefSeq" id="WP_107297450.1">
    <property type="nucleotide sequence ID" value="NZ_PYMB01000001.1"/>
</dbReference>
<dbReference type="PANTHER" id="PTHR43649:SF31">
    <property type="entry name" value="SN-GLYCEROL-3-PHOSPHATE-BINDING PERIPLASMIC PROTEIN UGPB"/>
    <property type="match status" value="1"/>
</dbReference>
<evidence type="ECO:0000256" key="4">
    <source>
        <dbReference type="ARBA" id="ARBA00017470"/>
    </source>
</evidence>
<evidence type="ECO:0000256" key="2">
    <source>
        <dbReference type="ARBA" id="ARBA00008520"/>
    </source>
</evidence>
<accession>A0A2T3NMU1</accession>
<dbReference type="InterPro" id="IPR006059">
    <property type="entry name" value="SBP"/>
</dbReference>
<proteinExistence type="inferred from homology"/>
<evidence type="ECO:0000256" key="3">
    <source>
        <dbReference type="ARBA" id="ARBA00011557"/>
    </source>
</evidence>
<dbReference type="Gene3D" id="3.40.190.10">
    <property type="entry name" value="Periplasmic binding protein-like II"/>
    <property type="match status" value="2"/>
</dbReference>
<dbReference type="AlphaFoldDB" id="A0A2T3NMU1"/>
<protein>
    <recommendedName>
        <fullName evidence="4">sn-glycerol-3-phosphate-binding periplasmic protein UgpB</fullName>
    </recommendedName>
</protein>
<dbReference type="PANTHER" id="PTHR43649">
    <property type="entry name" value="ARABINOSE-BINDING PROTEIN-RELATED"/>
    <property type="match status" value="1"/>
</dbReference>
<dbReference type="EMBL" id="PYMB01000001">
    <property type="protein sequence ID" value="PSW16836.1"/>
    <property type="molecule type" value="Genomic_DNA"/>
</dbReference>
<dbReference type="OrthoDB" id="4393730at2"/>
<dbReference type="InterPro" id="IPR050490">
    <property type="entry name" value="Bact_solute-bd_prot1"/>
</dbReference>
<gene>
    <name evidence="8" type="ORF">C9J01_06890</name>
</gene>
<dbReference type="PROSITE" id="PS51257">
    <property type="entry name" value="PROKAR_LIPOPROTEIN"/>
    <property type="match status" value="1"/>
</dbReference>
<evidence type="ECO:0000313" key="8">
    <source>
        <dbReference type="EMBL" id="PSW16836.1"/>
    </source>
</evidence>
<dbReference type="Pfam" id="PF13416">
    <property type="entry name" value="SBP_bac_8"/>
    <property type="match status" value="1"/>
</dbReference>
<evidence type="ECO:0000256" key="7">
    <source>
        <dbReference type="SAM" id="SignalP"/>
    </source>
</evidence>
<comment type="subcellular location">
    <subcellularLocation>
        <location evidence="1">Periplasm</location>
    </subcellularLocation>
</comment>
<evidence type="ECO:0000313" key="9">
    <source>
        <dbReference type="Proteomes" id="UP000241346"/>
    </source>
</evidence>
<reference evidence="8 9" key="1">
    <citation type="submission" date="2018-03" db="EMBL/GenBank/DDBJ databases">
        <title>Whole genome sequencing of Histamine producing bacteria.</title>
        <authorList>
            <person name="Butler K."/>
        </authorList>
    </citation>
    <scope>NUCLEOTIDE SEQUENCE [LARGE SCALE GENOMIC DNA]</scope>
    <source>
        <strain evidence="8 9">DSM 19138</strain>
    </source>
</reference>
<evidence type="ECO:0000256" key="6">
    <source>
        <dbReference type="ARBA" id="ARBA00022729"/>
    </source>
</evidence>
<keyword evidence="6 7" id="KW-0732">Signal</keyword>
<evidence type="ECO:0000256" key="1">
    <source>
        <dbReference type="ARBA" id="ARBA00004418"/>
    </source>
</evidence>
<comment type="caution">
    <text evidence="8">The sequence shown here is derived from an EMBL/GenBank/DDBJ whole genome shotgun (WGS) entry which is preliminary data.</text>
</comment>
<comment type="subunit">
    <text evidence="3">The complex is composed of two ATP-binding proteins (UgpC), two transmembrane proteins (UgpA and UgpE) and a solute-binding protein (UgpB).</text>
</comment>
<organism evidence="8 9">
    <name type="scientific">Photobacterium rosenbergii</name>
    <dbReference type="NCBI Taxonomy" id="294936"/>
    <lineage>
        <taxon>Bacteria</taxon>
        <taxon>Pseudomonadati</taxon>
        <taxon>Pseudomonadota</taxon>
        <taxon>Gammaproteobacteria</taxon>
        <taxon>Vibrionales</taxon>
        <taxon>Vibrionaceae</taxon>
        <taxon>Photobacterium</taxon>
    </lineage>
</organism>
<name>A0A2T3NMU1_9GAMM</name>